<keyword evidence="2" id="KW-1185">Reference proteome</keyword>
<evidence type="ECO:0000313" key="2">
    <source>
        <dbReference type="Proteomes" id="UP001189429"/>
    </source>
</evidence>
<gene>
    <name evidence="1" type="ORF">PCOR1329_LOCUS64470</name>
</gene>
<accession>A0ABN9W9D4</accession>
<sequence length="453" mass="51369">MPLPRQALSATIETDFHRTTVASWEKLLAAPLLARSRSRYLWHYEYDAYVRTQRRTVCDEKVSSFAIYTLRADAANSAVASHHHKARVAEVSAFFYHAPPIDEKDVGLPGLPASNVNRMCSDTQKVPLECRGPEVRAMFLKQIENVGARTWIHEEPEIVVTCSHLEIWIFPTDAGGDQQGAEGIIQREFDSCPFRWKLRSWCLHHQLHLVAAKNAEAFFKTAGMRELAAVLKEVFVEGDAPRVDADALEEGYGAEEAHDVKLGRWMRQTLRSVSDIRFWQVLYIKSESRAPITGMHFWPQKYTTDINCVLELVVRNIAADEGNILAEVVSHVLDAAGGFQRRFVVWKDTFPRRLVLFIAARHDEDSGIRRGTAAAMLALTEEEARADDLTHKFRTLFEADIQAARDNGTCSELMWGIVRGICTMRRIDTREIEGLNNTLKTIGRIAPRIGWEL</sequence>
<dbReference type="Proteomes" id="UP001189429">
    <property type="component" value="Unassembled WGS sequence"/>
</dbReference>
<proteinExistence type="predicted"/>
<protein>
    <submittedName>
        <fullName evidence="1">Uncharacterized protein</fullName>
    </submittedName>
</protein>
<evidence type="ECO:0000313" key="1">
    <source>
        <dbReference type="EMBL" id="CAK0881721.1"/>
    </source>
</evidence>
<reference evidence="1" key="1">
    <citation type="submission" date="2023-10" db="EMBL/GenBank/DDBJ databases">
        <authorList>
            <person name="Chen Y."/>
            <person name="Shah S."/>
            <person name="Dougan E. K."/>
            <person name="Thang M."/>
            <person name="Chan C."/>
        </authorList>
    </citation>
    <scope>NUCLEOTIDE SEQUENCE [LARGE SCALE GENOMIC DNA]</scope>
</reference>
<organism evidence="1 2">
    <name type="scientific">Prorocentrum cordatum</name>
    <dbReference type="NCBI Taxonomy" id="2364126"/>
    <lineage>
        <taxon>Eukaryota</taxon>
        <taxon>Sar</taxon>
        <taxon>Alveolata</taxon>
        <taxon>Dinophyceae</taxon>
        <taxon>Prorocentrales</taxon>
        <taxon>Prorocentraceae</taxon>
        <taxon>Prorocentrum</taxon>
    </lineage>
</organism>
<name>A0ABN9W9D4_9DINO</name>
<comment type="caution">
    <text evidence="1">The sequence shown here is derived from an EMBL/GenBank/DDBJ whole genome shotgun (WGS) entry which is preliminary data.</text>
</comment>
<feature type="non-terminal residue" evidence="1">
    <location>
        <position position="453"/>
    </location>
</feature>
<dbReference type="EMBL" id="CAUYUJ010018219">
    <property type="protein sequence ID" value="CAK0881721.1"/>
    <property type="molecule type" value="Genomic_DNA"/>
</dbReference>